<feature type="non-terminal residue" evidence="1">
    <location>
        <position position="95"/>
    </location>
</feature>
<dbReference type="Proteomes" id="UP000749646">
    <property type="component" value="Unassembled WGS sequence"/>
</dbReference>
<name>A0A9P6LUI0_9FUNG</name>
<keyword evidence="2" id="KW-1185">Reference proteome</keyword>
<sequence length="95" mass="10801">MFKKTPKLKAKKPTIKLVKPPVKPIRTKPSEIPITESLKNKVLPHIIADFAQALKSLKHGESIRFGRLGTFKKTKREVNGYVGYQYSFKAHSLVK</sequence>
<protein>
    <submittedName>
        <fullName evidence="1">Uncharacterized protein</fullName>
    </submittedName>
</protein>
<comment type="caution">
    <text evidence="1">The sequence shown here is derived from an EMBL/GenBank/DDBJ whole genome shotgun (WGS) entry which is preliminary data.</text>
</comment>
<dbReference type="OrthoDB" id="2423638at2759"/>
<proteinExistence type="predicted"/>
<organism evidence="1 2">
    <name type="scientific">Modicella reniformis</name>
    <dbReference type="NCBI Taxonomy" id="1440133"/>
    <lineage>
        <taxon>Eukaryota</taxon>
        <taxon>Fungi</taxon>
        <taxon>Fungi incertae sedis</taxon>
        <taxon>Mucoromycota</taxon>
        <taxon>Mortierellomycotina</taxon>
        <taxon>Mortierellomycetes</taxon>
        <taxon>Mortierellales</taxon>
        <taxon>Mortierellaceae</taxon>
        <taxon>Modicella</taxon>
    </lineage>
</organism>
<evidence type="ECO:0000313" key="1">
    <source>
        <dbReference type="EMBL" id="KAF9942387.1"/>
    </source>
</evidence>
<dbReference type="AlphaFoldDB" id="A0A9P6LUI0"/>
<evidence type="ECO:0000313" key="2">
    <source>
        <dbReference type="Proteomes" id="UP000749646"/>
    </source>
</evidence>
<reference evidence="1" key="1">
    <citation type="journal article" date="2020" name="Fungal Divers.">
        <title>Resolving the Mortierellaceae phylogeny through synthesis of multi-gene phylogenetics and phylogenomics.</title>
        <authorList>
            <person name="Vandepol N."/>
            <person name="Liber J."/>
            <person name="Desiro A."/>
            <person name="Na H."/>
            <person name="Kennedy M."/>
            <person name="Barry K."/>
            <person name="Grigoriev I.V."/>
            <person name="Miller A.N."/>
            <person name="O'Donnell K."/>
            <person name="Stajich J.E."/>
            <person name="Bonito G."/>
        </authorList>
    </citation>
    <scope>NUCLEOTIDE SEQUENCE</scope>
    <source>
        <strain evidence="1">MES-2147</strain>
    </source>
</reference>
<gene>
    <name evidence="1" type="ORF">BGZ65_008412</name>
</gene>
<accession>A0A9P6LUI0</accession>
<dbReference type="EMBL" id="JAAAHW010009360">
    <property type="protein sequence ID" value="KAF9942387.1"/>
    <property type="molecule type" value="Genomic_DNA"/>
</dbReference>